<dbReference type="Pfam" id="PF13692">
    <property type="entry name" value="Glyco_trans_1_4"/>
    <property type="match status" value="1"/>
</dbReference>
<dbReference type="PANTHER" id="PTHR46401:SF2">
    <property type="entry name" value="GLYCOSYLTRANSFERASE WBBK-RELATED"/>
    <property type="match status" value="1"/>
</dbReference>
<organism evidence="3 4">
    <name type="scientific">Methylocystis parvus</name>
    <dbReference type="NCBI Taxonomy" id="134"/>
    <lineage>
        <taxon>Bacteria</taxon>
        <taxon>Pseudomonadati</taxon>
        <taxon>Pseudomonadota</taxon>
        <taxon>Alphaproteobacteria</taxon>
        <taxon>Hyphomicrobiales</taxon>
        <taxon>Methylocystaceae</taxon>
        <taxon>Methylocystis</taxon>
    </lineage>
</organism>
<dbReference type="Proteomes" id="UP000422569">
    <property type="component" value="Chromosome"/>
</dbReference>
<dbReference type="SUPFAM" id="SSF53756">
    <property type="entry name" value="UDP-Glycosyltransferase/glycogen phosphorylase"/>
    <property type="match status" value="2"/>
</dbReference>
<evidence type="ECO:0000313" key="3">
    <source>
        <dbReference type="EMBL" id="QGM96092.1"/>
    </source>
</evidence>
<proteinExistence type="predicted"/>
<dbReference type="KEGG" id="mpar:F7D14_00330"/>
<feature type="domain" description="Glycosyl transferase family 1" evidence="2">
    <location>
        <begin position="611"/>
        <end position="773"/>
    </location>
</feature>
<dbReference type="RefSeq" id="WP_016920860.1">
    <property type="nucleotide sequence ID" value="NZ_CP044331.1"/>
</dbReference>
<name>A0A6B8M1C2_9HYPH</name>
<evidence type="ECO:0000313" key="4">
    <source>
        <dbReference type="Proteomes" id="UP000422569"/>
    </source>
</evidence>
<evidence type="ECO:0000259" key="2">
    <source>
        <dbReference type="Pfam" id="PF00534"/>
    </source>
</evidence>
<keyword evidence="4" id="KW-1185">Reference proteome</keyword>
<accession>A0A6B8M1C2</accession>
<dbReference type="CDD" id="cd03801">
    <property type="entry name" value="GT4_PimA-like"/>
    <property type="match status" value="1"/>
</dbReference>
<evidence type="ECO:0000256" key="1">
    <source>
        <dbReference type="ARBA" id="ARBA00022679"/>
    </source>
</evidence>
<dbReference type="Gene3D" id="3.40.50.2000">
    <property type="entry name" value="Glycogen Phosphorylase B"/>
    <property type="match status" value="3"/>
</dbReference>
<reference evidence="3 4" key="1">
    <citation type="submission" date="2019-09" db="EMBL/GenBank/DDBJ databases">
        <title>Isolation and complete genome sequencing of Methylocystis species.</title>
        <authorList>
            <person name="Rumah B.L."/>
            <person name="Stead C.E."/>
            <person name="Stevens B.C."/>
            <person name="Minton N.P."/>
            <person name="Grosse-Honebrink A."/>
            <person name="Zhang Y."/>
        </authorList>
    </citation>
    <scope>NUCLEOTIDE SEQUENCE [LARGE SCALE GENOMIC DNA]</scope>
    <source>
        <strain evidence="3 4">BRCS2</strain>
    </source>
</reference>
<dbReference type="PANTHER" id="PTHR46401">
    <property type="entry name" value="GLYCOSYLTRANSFERASE WBBK-RELATED"/>
    <property type="match status" value="1"/>
</dbReference>
<dbReference type="Pfam" id="PF00534">
    <property type="entry name" value="Glycos_transf_1"/>
    <property type="match status" value="1"/>
</dbReference>
<dbReference type="InterPro" id="IPR001296">
    <property type="entry name" value="Glyco_trans_1"/>
</dbReference>
<keyword evidence="1 3" id="KW-0808">Transferase</keyword>
<dbReference type="GO" id="GO:0016757">
    <property type="term" value="F:glycosyltransferase activity"/>
    <property type="evidence" value="ECO:0007669"/>
    <property type="project" value="InterPro"/>
</dbReference>
<protein>
    <submittedName>
        <fullName evidence="3">Glycosyltransferase</fullName>
    </submittedName>
</protein>
<dbReference type="EMBL" id="CP044331">
    <property type="protein sequence ID" value="QGM96092.1"/>
    <property type="molecule type" value="Genomic_DNA"/>
</dbReference>
<sequence>MSSSPRHILICNERIVFRFGVDRILIELAKTLAADGWRVTFACLRCEREVVRAISPHIHIVEAGHGGLFEVEAACGRFLEEQWEEIEQDAPVDAIVCGGFPFFHVAAFGERRGVPTIFIDAGAVPHDGLSEAQIAAQRAVRRLRALSLPYFDRVLPISDFIEQSQTIPDRGSRAGVEKIPLGVDHLAGKVFASKGGLSQEERSQIERLEMLIARKNALVLSLGRFEGAGYKNSGASFLLLRELLRRARDSDGVDIRLLVLGKTQEIDVPADLQDHVICVGTPSDEALTRIMGLAHVGFSPSLWEGFNLPIGEMQILGKPVFAFNVGAHPEVILHPWFLCASVAEAAEKIERALTGRLPGRAFNQARIEDFRARFTWRRTNDAYRAQLLDAIAGKRKRERQKLLFVDVSNASRDTANSGVVRVARRLSARLQARDEAALFFVYWDIDRQDYRFVAGERENLLKVYHGPRAVIGALALAGGVEETPAAMLARLPDSPERRATLLLPEVVLDGEAANRIDWARRRDIQTAAILYDLIPIEFPQYCGEALRETFPSYVEALASTDSLIAISAYSLDCFRAHADSHALDVTARTAVAWLPGQLAALKRVKGPAPGAKGKTVSIVCVSTIEPRKNHQALLAAYRQARKSAPQLDLRLTLIGNLYRGAEDLADLIRKAMAEDPTIKWRVAIPDDELIAEIHESAFTVYPSLVEGFGLPILESLWAGKPCICHDKGVMAELAAGGGCLAVDVNDARALAAAIEMLATDESLQSRLAKEARAREISDWSDYASEISRLLWPGAVSSEAEAAQPKQGIERKTVEREAYYLRHRLNGIGLLGERTPPPHMAPEPPRAQEVVPSPAVIASPPRISWFAQLMPGRRLTIRKVRASGYFDKEWYLGKYPDVREAGIDPLDHFVKFGHREGRSPGPGFDAANYLAENPGIRGAELSPFEHFLAFRRKR</sequence>
<gene>
    <name evidence="3" type="ORF">F7D14_00330</name>
</gene>
<dbReference type="AlphaFoldDB" id="A0A6B8M1C2"/>